<dbReference type="Gene3D" id="3.30.420.10">
    <property type="entry name" value="Ribonuclease H-like superfamily/Ribonuclease H"/>
    <property type="match status" value="1"/>
</dbReference>
<dbReference type="AlphaFoldDB" id="A0A554X2V0"/>
<keyword evidence="1" id="KW-0378">Hydrolase</keyword>
<proteinExistence type="predicted"/>
<dbReference type="GO" id="GO:0003676">
    <property type="term" value="F:nucleic acid binding"/>
    <property type="evidence" value="ECO:0007669"/>
    <property type="project" value="InterPro"/>
</dbReference>
<sequence>MRVFVDTEFTDFEQPRLISVGLVAEDGRTGYWELADGWRREQCSAFVVEDVLPLLDGTGMPRAHAGPAIAAWLGSAGEGSVHGVTLIADTDTDLRLLTDLVRPHWRGPGALDAQRLQWPANAMAARFEDLLKALLENEPRRHHALVDARALQRAVLQTEAEFRARR</sequence>
<reference evidence="1 2" key="1">
    <citation type="submission" date="2019-07" db="EMBL/GenBank/DDBJ databases">
        <title>Tepidimonas taiwanensis I1-1 draft genome.</title>
        <authorList>
            <person name="Da Costa M.S."/>
            <person name="Froufe H.J.C."/>
            <person name="Egas C."/>
            <person name="Albuquerque L."/>
        </authorList>
    </citation>
    <scope>NUCLEOTIDE SEQUENCE [LARGE SCALE GENOMIC DNA]</scope>
    <source>
        <strain evidence="1 2">I1-1</strain>
    </source>
</reference>
<dbReference type="InterPro" id="IPR036397">
    <property type="entry name" value="RNaseH_sf"/>
</dbReference>
<dbReference type="SUPFAM" id="SSF53098">
    <property type="entry name" value="Ribonuclease H-like"/>
    <property type="match status" value="1"/>
</dbReference>
<dbReference type="InterPro" id="IPR012337">
    <property type="entry name" value="RNaseH-like_sf"/>
</dbReference>
<organism evidence="1 2">
    <name type="scientific">Tepidimonas taiwanensis</name>
    <dbReference type="NCBI Taxonomy" id="307486"/>
    <lineage>
        <taxon>Bacteria</taxon>
        <taxon>Pseudomonadati</taxon>
        <taxon>Pseudomonadota</taxon>
        <taxon>Betaproteobacteria</taxon>
        <taxon>Burkholderiales</taxon>
        <taxon>Tepidimonas</taxon>
    </lineage>
</organism>
<dbReference type="Proteomes" id="UP000317763">
    <property type="component" value="Unassembled WGS sequence"/>
</dbReference>
<keyword evidence="2" id="KW-1185">Reference proteome</keyword>
<name>A0A554X2V0_9BURK</name>
<dbReference type="EMBL" id="VJOM01000025">
    <property type="protein sequence ID" value="TSE30170.1"/>
    <property type="molecule type" value="Genomic_DNA"/>
</dbReference>
<dbReference type="EC" id="3.1.13.-" evidence="1"/>
<protein>
    <submittedName>
        <fullName evidence="1">3'-5' exoribonuclease</fullName>
        <ecNumber evidence="1">3.1.13.-</ecNumber>
    </submittedName>
</protein>
<dbReference type="STRING" id="307486.GCA_000807215_01554"/>
<accession>A0A554X2V0</accession>
<gene>
    <name evidence="1" type="ORF">Ttaiw_02007</name>
</gene>
<comment type="caution">
    <text evidence="1">The sequence shown here is derived from an EMBL/GenBank/DDBJ whole genome shotgun (WGS) entry which is preliminary data.</text>
</comment>
<dbReference type="GO" id="GO:0016787">
    <property type="term" value="F:hydrolase activity"/>
    <property type="evidence" value="ECO:0007669"/>
    <property type="project" value="UniProtKB-KW"/>
</dbReference>
<evidence type="ECO:0000313" key="2">
    <source>
        <dbReference type="Proteomes" id="UP000317763"/>
    </source>
</evidence>
<evidence type="ECO:0000313" key="1">
    <source>
        <dbReference type="EMBL" id="TSE30170.1"/>
    </source>
</evidence>